<feature type="region of interest" description="Disordered" evidence="1">
    <location>
        <begin position="169"/>
        <end position="193"/>
    </location>
</feature>
<feature type="transmembrane region" description="Helical" evidence="2">
    <location>
        <begin position="128"/>
        <end position="149"/>
    </location>
</feature>
<organism evidence="3">
    <name type="scientific">Chromera velia CCMP2878</name>
    <dbReference type="NCBI Taxonomy" id="1169474"/>
    <lineage>
        <taxon>Eukaryota</taxon>
        <taxon>Sar</taxon>
        <taxon>Alveolata</taxon>
        <taxon>Colpodellida</taxon>
        <taxon>Chromeraceae</taxon>
        <taxon>Chromera</taxon>
    </lineage>
</organism>
<accession>A0A0G4FFH4</accession>
<evidence type="ECO:0000313" key="3">
    <source>
        <dbReference type="EMBL" id="CEM11922.1"/>
    </source>
</evidence>
<keyword evidence="2" id="KW-0472">Membrane</keyword>
<name>A0A0G4FFH4_9ALVE</name>
<feature type="compositionally biased region" description="Basic and acidic residues" evidence="1">
    <location>
        <begin position="294"/>
        <end position="309"/>
    </location>
</feature>
<dbReference type="EMBL" id="CDMZ01000328">
    <property type="protein sequence ID" value="CEM11922.1"/>
    <property type="molecule type" value="Genomic_DNA"/>
</dbReference>
<reference evidence="3" key="1">
    <citation type="submission" date="2014-11" db="EMBL/GenBank/DDBJ databases">
        <authorList>
            <person name="Otto D Thomas"/>
            <person name="Naeem Raeece"/>
        </authorList>
    </citation>
    <scope>NUCLEOTIDE SEQUENCE</scope>
</reference>
<feature type="transmembrane region" description="Helical" evidence="2">
    <location>
        <begin position="52"/>
        <end position="75"/>
    </location>
</feature>
<feature type="compositionally biased region" description="Basic and acidic residues" evidence="1">
    <location>
        <begin position="219"/>
        <end position="231"/>
    </location>
</feature>
<feature type="compositionally biased region" description="Basic and acidic residues" evidence="1">
    <location>
        <begin position="248"/>
        <end position="286"/>
    </location>
</feature>
<sequence length="315" mass="35217">FIVNVDWCVTILVIFACQFSTGVIAQQTFRSKSPKEDFYFPKFVCGLWGQRILLGVVYIFLLAHILFIIFATIFFTGSTLLAVFCELGTDLMGQLNDALVNASIGSAFQFDVSDTAALAEDLDRGAEAALVMMLAGVILVAAQGVLLIVMSSSTNRVEKVQRQIREETEQSKVRDLETGVFPESERQKSSSPLFKKDSLKKKEYFEDPNLVSHSKSQSLHREEKEREKELSSLHPLQPAPSEGVAVEEEVKEKREAGERDVEEKKEEEVAIQGDGEKEEHEKTEEDKAGDEEEPHPGSDADRPRSREAWGDSEVV</sequence>
<feature type="non-terminal residue" evidence="3">
    <location>
        <position position="1"/>
    </location>
</feature>
<evidence type="ECO:0000256" key="1">
    <source>
        <dbReference type="SAM" id="MobiDB-lite"/>
    </source>
</evidence>
<gene>
    <name evidence="3" type="ORF">Cvel_16713</name>
</gene>
<evidence type="ECO:0000256" key="2">
    <source>
        <dbReference type="SAM" id="Phobius"/>
    </source>
</evidence>
<keyword evidence="2" id="KW-1133">Transmembrane helix</keyword>
<dbReference type="AlphaFoldDB" id="A0A0G4FFH4"/>
<feature type="region of interest" description="Disordered" evidence="1">
    <location>
        <begin position="205"/>
        <end position="315"/>
    </location>
</feature>
<proteinExistence type="predicted"/>
<dbReference type="VEuPathDB" id="CryptoDB:Cvel_16713"/>
<keyword evidence="2" id="KW-0812">Transmembrane</keyword>
<protein>
    <submittedName>
        <fullName evidence="3">Uncharacterized protein</fullName>
    </submittedName>
</protein>